<evidence type="ECO:0000256" key="4">
    <source>
        <dbReference type="ARBA" id="ARBA00022824"/>
    </source>
</evidence>
<feature type="transmembrane region" description="Helical" evidence="8">
    <location>
        <begin position="65"/>
        <end position="82"/>
    </location>
</feature>
<keyword evidence="10" id="KW-1185">Reference proteome</keyword>
<keyword evidence="3 8" id="KW-0812">Transmembrane</keyword>
<keyword evidence="5 8" id="KW-1133">Transmembrane helix</keyword>
<organism evidence="9 10">
    <name type="scientific">Kwoniella heveanensis BCC8398</name>
    <dbReference type="NCBI Taxonomy" id="1296120"/>
    <lineage>
        <taxon>Eukaryota</taxon>
        <taxon>Fungi</taxon>
        <taxon>Dikarya</taxon>
        <taxon>Basidiomycota</taxon>
        <taxon>Agaricomycotina</taxon>
        <taxon>Tremellomycetes</taxon>
        <taxon>Tremellales</taxon>
        <taxon>Cryptococcaceae</taxon>
        <taxon>Kwoniella</taxon>
    </lineage>
</organism>
<evidence type="ECO:0000256" key="7">
    <source>
        <dbReference type="SAM" id="MobiDB-lite"/>
    </source>
</evidence>
<feature type="transmembrane region" description="Helical" evidence="8">
    <location>
        <begin position="113"/>
        <end position="138"/>
    </location>
</feature>
<evidence type="ECO:0000256" key="5">
    <source>
        <dbReference type="ARBA" id="ARBA00022989"/>
    </source>
</evidence>
<gene>
    <name evidence="9" type="ORF">I316_01634</name>
</gene>
<evidence type="ECO:0000256" key="6">
    <source>
        <dbReference type="ARBA" id="ARBA00023136"/>
    </source>
</evidence>
<dbReference type="Proteomes" id="UP000092666">
    <property type="component" value="Unassembled WGS sequence"/>
</dbReference>
<reference evidence="9 10" key="1">
    <citation type="submission" date="2013-07" db="EMBL/GenBank/DDBJ databases">
        <title>The Genome Sequence of Cryptococcus heveanensis BCC8398.</title>
        <authorList>
            <consortium name="The Broad Institute Genome Sequencing Platform"/>
            <person name="Cuomo C."/>
            <person name="Litvintseva A."/>
            <person name="Chen Y."/>
            <person name="Heitman J."/>
            <person name="Sun S."/>
            <person name="Springer D."/>
            <person name="Dromer F."/>
            <person name="Young S.K."/>
            <person name="Zeng Q."/>
            <person name="Gargeya S."/>
            <person name="Fitzgerald M."/>
            <person name="Abouelleil A."/>
            <person name="Alvarado L."/>
            <person name="Berlin A.M."/>
            <person name="Chapman S.B."/>
            <person name="Dewar J."/>
            <person name="Goldberg J."/>
            <person name="Griggs A."/>
            <person name="Gujja S."/>
            <person name="Hansen M."/>
            <person name="Howarth C."/>
            <person name="Imamovic A."/>
            <person name="Larimer J."/>
            <person name="McCowan C."/>
            <person name="Murphy C."/>
            <person name="Pearson M."/>
            <person name="Priest M."/>
            <person name="Roberts A."/>
            <person name="Saif S."/>
            <person name="Shea T."/>
            <person name="Sykes S."/>
            <person name="Wortman J."/>
            <person name="Nusbaum C."/>
            <person name="Birren B."/>
        </authorList>
    </citation>
    <scope>NUCLEOTIDE SEQUENCE [LARGE SCALE GENOMIC DNA]</scope>
    <source>
        <strain evidence="9 10">BCC8398</strain>
    </source>
</reference>
<comment type="subcellular location">
    <subcellularLocation>
        <location evidence="1">Endoplasmic reticulum membrane</location>
        <topology evidence="1">Multi-pass membrane protein</topology>
    </subcellularLocation>
</comment>
<comment type="similarity">
    <text evidence="2">Belongs to the TMEM208 family.</text>
</comment>
<dbReference type="AlphaFoldDB" id="A0A1B9GZF1"/>
<evidence type="ECO:0000256" key="3">
    <source>
        <dbReference type="ARBA" id="ARBA00022692"/>
    </source>
</evidence>
<sequence length="218" mass="23893">MVSYLSLFSHAARLPVPSLSIASANEAALKNVQLGFLVVNLLAPVIRFLLSLITSRKFIPRPVIIFLYLASTGVSIFTWRWFESIGRPRGSGANVRVDEDLGGKGVVELGWDIIYITWICVLGSAIFGDWVWWLLLLVPGFGAYKLFSTIRPILGMFLPGLFGPKAPRDPTQAGAQAPAGAGAGVDGEKGESKRQAKLRARMEKGDKRVQQREVRGQR</sequence>
<proteinExistence type="inferred from homology"/>
<dbReference type="InterPro" id="IPR008506">
    <property type="entry name" value="SND2/TMEM208"/>
</dbReference>
<dbReference type="GO" id="GO:0005789">
    <property type="term" value="C:endoplasmic reticulum membrane"/>
    <property type="evidence" value="ECO:0007669"/>
    <property type="project" value="UniProtKB-SubCell"/>
</dbReference>
<dbReference type="PANTHER" id="PTHR13505:SF7">
    <property type="entry name" value="TRANSMEMBRANE PROTEIN 208"/>
    <property type="match status" value="1"/>
</dbReference>
<evidence type="ECO:0000256" key="8">
    <source>
        <dbReference type="SAM" id="Phobius"/>
    </source>
</evidence>
<evidence type="ECO:0000256" key="2">
    <source>
        <dbReference type="ARBA" id="ARBA00009950"/>
    </source>
</evidence>
<dbReference type="OrthoDB" id="10012212at2759"/>
<feature type="compositionally biased region" description="Basic and acidic residues" evidence="7">
    <location>
        <begin position="186"/>
        <end position="218"/>
    </location>
</feature>
<evidence type="ECO:0000313" key="10">
    <source>
        <dbReference type="Proteomes" id="UP000092666"/>
    </source>
</evidence>
<feature type="region of interest" description="Disordered" evidence="7">
    <location>
        <begin position="168"/>
        <end position="218"/>
    </location>
</feature>
<evidence type="ECO:0000313" key="9">
    <source>
        <dbReference type="EMBL" id="OCF36387.1"/>
    </source>
</evidence>
<dbReference type="STRING" id="1296120.A0A1B9GZF1"/>
<accession>A0A1B9GZF1</accession>
<dbReference type="GO" id="GO:0005773">
    <property type="term" value="C:vacuole"/>
    <property type="evidence" value="ECO:0007669"/>
    <property type="project" value="GOC"/>
</dbReference>
<reference evidence="10" key="2">
    <citation type="submission" date="2013-12" db="EMBL/GenBank/DDBJ databases">
        <title>Evolution of pathogenesis and genome organization in the Tremellales.</title>
        <authorList>
            <person name="Cuomo C."/>
            <person name="Litvintseva A."/>
            <person name="Heitman J."/>
            <person name="Chen Y."/>
            <person name="Sun S."/>
            <person name="Springer D."/>
            <person name="Dromer F."/>
            <person name="Young S."/>
            <person name="Zeng Q."/>
            <person name="Chapman S."/>
            <person name="Gujja S."/>
            <person name="Saif S."/>
            <person name="Birren B."/>
        </authorList>
    </citation>
    <scope>NUCLEOTIDE SEQUENCE [LARGE SCALE GENOMIC DNA]</scope>
    <source>
        <strain evidence="10">BCC8398</strain>
    </source>
</reference>
<dbReference type="EMBL" id="KI669495">
    <property type="protein sequence ID" value="OCF36387.1"/>
    <property type="molecule type" value="Genomic_DNA"/>
</dbReference>
<protein>
    <recommendedName>
        <fullName evidence="11">DUF788-domain-containing protein</fullName>
    </recommendedName>
</protein>
<keyword evidence="4" id="KW-0256">Endoplasmic reticulum</keyword>
<keyword evidence="6 8" id="KW-0472">Membrane</keyword>
<evidence type="ECO:0000256" key="1">
    <source>
        <dbReference type="ARBA" id="ARBA00004477"/>
    </source>
</evidence>
<name>A0A1B9GZF1_9TREE</name>
<feature type="transmembrane region" description="Helical" evidence="8">
    <location>
        <begin position="34"/>
        <end position="53"/>
    </location>
</feature>
<dbReference type="GO" id="GO:0006624">
    <property type="term" value="P:vacuolar protein processing"/>
    <property type="evidence" value="ECO:0007669"/>
    <property type="project" value="TreeGrafter"/>
</dbReference>
<dbReference type="Pfam" id="PF05620">
    <property type="entry name" value="TMEM208_SND2"/>
    <property type="match status" value="1"/>
</dbReference>
<evidence type="ECO:0008006" key="11">
    <source>
        <dbReference type="Google" id="ProtNLM"/>
    </source>
</evidence>
<dbReference type="PANTHER" id="PTHR13505">
    <property type="entry name" value="TRANSMEMBRANE PROTEIN 208"/>
    <property type="match status" value="1"/>
</dbReference>